<keyword evidence="2 4" id="KW-0808">Transferase</keyword>
<dbReference type="InterPro" id="IPR000794">
    <property type="entry name" value="Beta-ketoacyl_synthase"/>
</dbReference>
<evidence type="ECO:0000256" key="3">
    <source>
        <dbReference type="ARBA" id="ARBA00023315"/>
    </source>
</evidence>
<organism evidence="6 7">
    <name type="scientific">Streptomyces griseocarneus</name>
    <dbReference type="NCBI Taxonomy" id="51201"/>
    <lineage>
        <taxon>Bacteria</taxon>
        <taxon>Bacillati</taxon>
        <taxon>Actinomycetota</taxon>
        <taxon>Actinomycetes</taxon>
        <taxon>Kitasatosporales</taxon>
        <taxon>Streptomycetaceae</taxon>
        <taxon>Streptomyces</taxon>
    </lineage>
</organism>
<name>A0ABX7RMQ8_9ACTN</name>
<dbReference type="Gene3D" id="3.40.47.10">
    <property type="match status" value="2"/>
</dbReference>
<dbReference type="InterPro" id="IPR016039">
    <property type="entry name" value="Thiolase-like"/>
</dbReference>
<dbReference type="EMBL" id="CP071595">
    <property type="protein sequence ID" value="QSY49564.1"/>
    <property type="molecule type" value="Genomic_DNA"/>
</dbReference>
<sequence>MTGRPAVAVTGLGAVTPAGTDVGALWRAVCEGRSTATRDPGLVGLPVDFSCRVPEPFEPTVGHRQLWRLDRFTTLALAAADEAVRDAGLSPATWDGARVGVVVGCGLGGAWAWEAQYRRLAEQGPESVSPLVVPMVIPNMAAGEIALVLGARGPSVVTATACASGASALAVAHGWLTQGLCDVVVAGGAESGSTPLMVTGFHRAGALSARTADPAAASRPFAADRDGFVMAEAAAVLVLERAEDARARRVRLRALLAGCGAATDAYHPTAPDPTGRGAEAAVRAALAAAGLAPDDIGHVNAHGTSTPQGDAVEARLIARVFPHGPSVTSAKGALGHALGAAGAVEAVLTVLSLRQGTVPPTANTDAPDPALPDLDLVVKAPRTQDVVAAVSHSFGFGGHNVCLAFTRP</sequence>
<dbReference type="PANTHER" id="PTHR11712">
    <property type="entry name" value="POLYKETIDE SYNTHASE-RELATED"/>
    <property type="match status" value="1"/>
</dbReference>
<proteinExistence type="inferred from homology"/>
<evidence type="ECO:0000313" key="6">
    <source>
        <dbReference type="EMBL" id="QSY49564.1"/>
    </source>
</evidence>
<evidence type="ECO:0000256" key="2">
    <source>
        <dbReference type="ARBA" id="ARBA00022679"/>
    </source>
</evidence>
<dbReference type="NCBIfam" id="NF005589">
    <property type="entry name" value="PRK07314.1"/>
    <property type="match status" value="1"/>
</dbReference>
<dbReference type="Pfam" id="PF02801">
    <property type="entry name" value="Ketoacyl-synt_C"/>
    <property type="match status" value="1"/>
</dbReference>
<dbReference type="SUPFAM" id="SSF53901">
    <property type="entry name" value="Thiolase-like"/>
    <property type="match status" value="1"/>
</dbReference>
<keyword evidence="7" id="KW-1185">Reference proteome</keyword>
<dbReference type="CDD" id="cd00834">
    <property type="entry name" value="KAS_I_II"/>
    <property type="match status" value="1"/>
</dbReference>
<evidence type="ECO:0000256" key="4">
    <source>
        <dbReference type="RuleBase" id="RU003694"/>
    </source>
</evidence>
<dbReference type="InterPro" id="IPR018201">
    <property type="entry name" value="Ketoacyl_synth_AS"/>
</dbReference>
<dbReference type="Proteomes" id="UP000671836">
    <property type="component" value="Chromosome"/>
</dbReference>
<evidence type="ECO:0000313" key="7">
    <source>
        <dbReference type="Proteomes" id="UP000671836"/>
    </source>
</evidence>
<dbReference type="InterPro" id="IPR014031">
    <property type="entry name" value="Ketoacyl_synth_C"/>
</dbReference>
<dbReference type="PROSITE" id="PS52004">
    <property type="entry name" value="KS3_2"/>
    <property type="match status" value="1"/>
</dbReference>
<dbReference type="Pfam" id="PF00109">
    <property type="entry name" value="ketoacyl-synt"/>
    <property type="match status" value="1"/>
</dbReference>
<dbReference type="InterPro" id="IPR014030">
    <property type="entry name" value="Ketoacyl_synth_N"/>
</dbReference>
<dbReference type="PANTHER" id="PTHR11712:SF347">
    <property type="entry name" value="BETA KETOACYL-ACYL CARRIER PROTEIN SYNTHASE"/>
    <property type="match status" value="1"/>
</dbReference>
<dbReference type="InterPro" id="IPR020841">
    <property type="entry name" value="PKS_Beta-ketoAc_synthase_dom"/>
</dbReference>
<protein>
    <submittedName>
        <fullName evidence="6">Beta-ketoacyl-[acyl-carrier-protein] synthase family protein</fullName>
    </submittedName>
</protein>
<evidence type="ECO:0000259" key="5">
    <source>
        <dbReference type="PROSITE" id="PS52004"/>
    </source>
</evidence>
<dbReference type="SMART" id="SM00825">
    <property type="entry name" value="PKS_KS"/>
    <property type="match status" value="1"/>
</dbReference>
<keyword evidence="3" id="KW-0012">Acyltransferase</keyword>
<feature type="domain" description="Ketosynthase family 3 (KS3)" evidence="5">
    <location>
        <begin position="4"/>
        <end position="407"/>
    </location>
</feature>
<dbReference type="PROSITE" id="PS00606">
    <property type="entry name" value="KS3_1"/>
    <property type="match status" value="1"/>
</dbReference>
<accession>A0ABX7RMQ8</accession>
<reference evidence="6 7" key="1">
    <citation type="submission" date="2021-03" db="EMBL/GenBank/DDBJ databases">
        <title>Streptomyces strains.</title>
        <authorList>
            <person name="Lund M.B."/>
            <person name="Toerring T."/>
        </authorList>
    </citation>
    <scope>NUCLEOTIDE SEQUENCE [LARGE SCALE GENOMIC DNA]</scope>
    <source>
        <strain evidence="6 7">KCC S-1010</strain>
    </source>
</reference>
<gene>
    <name evidence="6" type="ORF">J3S04_32580</name>
</gene>
<dbReference type="RefSeq" id="WP_086575262.1">
    <property type="nucleotide sequence ID" value="NZ_CP071595.1"/>
</dbReference>
<comment type="similarity">
    <text evidence="1 4">Belongs to the thiolase-like superfamily. Beta-ketoacyl-ACP synthases family.</text>
</comment>
<evidence type="ECO:0000256" key="1">
    <source>
        <dbReference type="ARBA" id="ARBA00008467"/>
    </source>
</evidence>